<comment type="catalytic activity">
    <reaction evidence="11">
        <text>dTTP + alpha-D-glucose 1-phosphate + H(+) = dTDP-alpha-D-glucose + diphosphate</text>
        <dbReference type="Rhea" id="RHEA:15225"/>
        <dbReference type="ChEBI" id="CHEBI:15378"/>
        <dbReference type="ChEBI" id="CHEBI:33019"/>
        <dbReference type="ChEBI" id="CHEBI:37568"/>
        <dbReference type="ChEBI" id="CHEBI:57477"/>
        <dbReference type="ChEBI" id="CHEBI:58601"/>
        <dbReference type="EC" id="2.7.7.24"/>
    </reaction>
</comment>
<evidence type="ECO:0000256" key="8">
    <source>
        <dbReference type="ARBA" id="ARBA00022842"/>
    </source>
</evidence>
<keyword evidence="8" id="KW-0460">Magnesium</keyword>
<keyword evidence="14" id="KW-1185">Reference proteome</keyword>
<proteinExistence type="inferred from homology"/>
<evidence type="ECO:0000256" key="9">
    <source>
        <dbReference type="ARBA" id="ARBA00032492"/>
    </source>
</evidence>
<dbReference type="OrthoDB" id="9803871at2"/>
<dbReference type="AlphaFoldDB" id="A0A4U0FH37"/>
<dbReference type="PANTHER" id="PTHR43532">
    <property type="entry name" value="GLUCOSE-1-PHOSPHATE THYMIDYLYLTRANSFERASE"/>
    <property type="match status" value="1"/>
</dbReference>
<comment type="caution">
    <text evidence="13">The sequence shown here is derived from an EMBL/GenBank/DDBJ whole genome shotgun (WGS) entry which is preliminary data.</text>
</comment>
<name>A0A4U0FH37_9BACL</name>
<evidence type="ECO:0000256" key="1">
    <source>
        <dbReference type="ARBA" id="ARBA00001946"/>
    </source>
</evidence>
<keyword evidence="6" id="KW-0548">Nucleotidyltransferase</keyword>
<organism evidence="13 14">
    <name type="scientific">Cohnella pontilimi</name>
    <dbReference type="NCBI Taxonomy" id="2564100"/>
    <lineage>
        <taxon>Bacteria</taxon>
        <taxon>Bacillati</taxon>
        <taxon>Bacillota</taxon>
        <taxon>Bacilli</taxon>
        <taxon>Bacillales</taxon>
        <taxon>Paenibacillaceae</taxon>
        <taxon>Cohnella</taxon>
    </lineage>
</organism>
<evidence type="ECO:0000256" key="11">
    <source>
        <dbReference type="ARBA" id="ARBA00049336"/>
    </source>
</evidence>
<sequence length="262" mass="29490">MFHFGIIPAAGKGTRLRPLPFSKELFPIGYQQYEDRIAPAPVSQHLILAMKAAGIRKLYLIIHPDKTDILKYYTDGAAYGMEICYLLQNEQKGMVQALSQVTPWLPAGEDGLISFGMPDTLFRPHRLFAALHDEMRTNSSIDVLLGIFPTNSWHKLGMTFYGDQEAGSMEVLDIQDKPAEKPATDYAWGVAVWKKTFQLFLTEQAKRHTGSHELVLGNVFLSAKAQGMNVRCMKGDAYLDIGTIEDLQNVIREMNQIIKIKE</sequence>
<evidence type="ECO:0000256" key="3">
    <source>
        <dbReference type="ARBA" id="ARBA00012461"/>
    </source>
</evidence>
<dbReference type="EMBL" id="SUPK01000001">
    <property type="protein sequence ID" value="TJY44265.1"/>
    <property type="molecule type" value="Genomic_DNA"/>
</dbReference>
<dbReference type="InterPro" id="IPR029044">
    <property type="entry name" value="Nucleotide-diphossugar_trans"/>
</dbReference>
<keyword evidence="5" id="KW-0808">Transferase</keyword>
<comment type="cofactor">
    <cofactor evidence="1">
        <name>Mg(2+)</name>
        <dbReference type="ChEBI" id="CHEBI:18420"/>
    </cofactor>
</comment>
<evidence type="ECO:0000256" key="10">
    <source>
        <dbReference type="ARBA" id="ARBA00032598"/>
    </source>
</evidence>
<evidence type="ECO:0000256" key="7">
    <source>
        <dbReference type="ARBA" id="ARBA00022723"/>
    </source>
</evidence>
<evidence type="ECO:0000256" key="5">
    <source>
        <dbReference type="ARBA" id="ARBA00022679"/>
    </source>
</evidence>
<dbReference type="Pfam" id="PF00483">
    <property type="entry name" value="NTP_transferase"/>
    <property type="match status" value="1"/>
</dbReference>
<reference evidence="13 14" key="1">
    <citation type="submission" date="2019-04" db="EMBL/GenBank/DDBJ databases">
        <title>Cohnella sp. nov., isolated from soil.</title>
        <authorList>
            <person name="Kim W."/>
        </authorList>
    </citation>
    <scope>NUCLEOTIDE SEQUENCE [LARGE SCALE GENOMIC DNA]</scope>
    <source>
        <strain evidence="13 14">CAU 1483</strain>
    </source>
</reference>
<dbReference type="GO" id="GO:0046872">
    <property type="term" value="F:metal ion binding"/>
    <property type="evidence" value="ECO:0007669"/>
    <property type="project" value="UniProtKB-KW"/>
</dbReference>
<dbReference type="GO" id="GO:0008879">
    <property type="term" value="F:glucose-1-phosphate thymidylyltransferase activity"/>
    <property type="evidence" value="ECO:0007669"/>
    <property type="project" value="UniProtKB-EC"/>
</dbReference>
<dbReference type="RefSeq" id="WP_136776051.1">
    <property type="nucleotide sequence ID" value="NZ_SUPK01000001.1"/>
</dbReference>
<evidence type="ECO:0000313" key="14">
    <source>
        <dbReference type="Proteomes" id="UP000309673"/>
    </source>
</evidence>
<dbReference type="SUPFAM" id="SSF53448">
    <property type="entry name" value="Nucleotide-diphospho-sugar transferases"/>
    <property type="match status" value="1"/>
</dbReference>
<evidence type="ECO:0000256" key="6">
    <source>
        <dbReference type="ARBA" id="ARBA00022695"/>
    </source>
</evidence>
<keyword evidence="7" id="KW-0479">Metal-binding</keyword>
<comment type="similarity">
    <text evidence="2">Belongs to the glucose-1-phosphate thymidylyltransferase family.</text>
</comment>
<accession>A0A4U0FH37</accession>
<feature type="domain" description="Nucleotidyl transferase" evidence="12">
    <location>
        <begin position="5"/>
        <end position="254"/>
    </location>
</feature>
<dbReference type="InterPro" id="IPR005907">
    <property type="entry name" value="G1P_thy_trans_s"/>
</dbReference>
<gene>
    <name evidence="13" type="ORF">E5161_02435</name>
</gene>
<dbReference type="EC" id="2.7.7.24" evidence="3"/>
<evidence type="ECO:0000256" key="4">
    <source>
        <dbReference type="ARBA" id="ARBA00017654"/>
    </source>
</evidence>
<dbReference type="PANTHER" id="PTHR43532:SF1">
    <property type="entry name" value="GLUCOSE-1-PHOSPHATE THYMIDYLYLTRANSFERASE 1"/>
    <property type="match status" value="1"/>
</dbReference>
<dbReference type="InterPro" id="IPR005835">
    <property type="entry name" value="NTP_transferase_dom"/>
</dbReference>
<evidence type="ECO:0000259" key="12">
    <source>
        <dbReference type="Pfam" id="PF00483"/>
    </source>
</evidence>
<dbReference type="Gene3D" id="3.90.550.10">
    <property type="entry name" value="Spore Coat Polysaccharide Biosynthesis Protein SpsA, Chain A"/>
    <property type="match status" value="1"/>
</dbReference>
<protein>
    <recommendedName>
        <fullName evidence="4">Glucose-1-phosphate thymidylyltransferase</fullName>
        <ecNumber evidence="3">2.7.7.24</ecNumber>
    </recommendedName>
    <alternativeName>
        <fullName evidence="10">dTDP-glucose pyrophosphorylase</fullName>
    </alternativeName>
    <alternativeName>
        <fullName evidence="9">dTDP-glucose synthase</fullName>
    </alternativeName>
</protein>
<evidence type="ECO:0000256" key="2">
    <source>
        <dbReference type="ARBA" id="ARBA00010480"/>
    </source>
</evidence>
<dbReference type="Proteomes" id="UP000309673">
    <property type="component" value="Unassembled WGS sequence"/>
</dbReference>
<evidence type="ECO:0000313" key="13">
    <source>
        <dbReference type="EMBL" id="TJY44265.1"/>
    </source>
</evidence>